<organism evidence="1 2">
    <name type="scientific">Micromonospora pisi</name>
    <dbReference type="NCBI Taxonomy" id="589240"/>
    <lineage>
        <taxon>Bacteria</taxon>
        <taxon>Bacillati</taxon>
        <taxon>Actinomycetota</taxon>
        <taxon>Actinomycetes</taxon>
        <taxon>Micromonosporales</taxon>
        <taxon>Micromonosporaceae</taxon>
        <taxon>Micromonospora</taxon>
    </lineage>
</organism>
<reference evidence="1 2" key="1">
    <citation type="submission" date="2018-10" db="EMBL/GenBank/DDBJ databases">
        <title>Sequencing the genomes of 1000 actinobacteria strains.</title>
        <authorList>
            <person name="Klenk H.-P."/>
        </authorList>
    </citation>
    <scope>NUCLEOTIDE SEQUENCE [LARGE SCALE GENOMIC DNA]</scope>
    <source>
        <strain evidence="1 2">DSM 45175</strain>
    </source>
</reference>
<sequence length="181" mass="19373">MAPTPRRWSRSITVPMAIATIVATLVAGAPATAGPPEDALPSPVQSEIDRHLAAYPGGRQISPTEVSYAGGSFIIAFAPPVGTAASPNCTAGWFCFYDGLNYTYPRGQLNSCGWQDLADWGWHDRTESVHYNIGTGSVSFLNHTSSGHGSDPVLFSVGATNRTDNDVSPYRNQADHVNRYC</sequence>
<protein>
    <recommendedName>
        <fullName evidence="3">Peptidase inhibitor family I36</fullName>
    </recommendedName>
</protein>
<evidence type="ECO:0008006" key="3">
    <source>
        <dbReference type="Google" id="ProtNLM"/>
    </source>
</evidence>
<evidence type="ECO:0000313" key="2">
    <source>
        <dbReference type="Proteomes" id="UP000277671"/>
    </source>
</evidence>
<dbReference type="RefSeq" id="WP_147456945.1">
    <property type="nucleotide sequence ID" value="NZ_RBKT01000001.1"/>
</dbReference>
<comment type="caution">
    <text evidence="1">The sequence shown here is derived from an EMBL/GenBank/DDBJ whole genome shotgun (WGS) entry which is preliminary data.</text>
</comment>
<dbReference type="Proteomes" id="UP000277671">
    <property type="component" value="Unassembled WGS sequence"/>
</dbReference>
<proteinExistence type="predicted"/>
<keyword evidence="2" id="KW-1185">Reference proteome</keyword>
<accession>A0A495JG40</accession>
<dbReference type="EMBL" id="RBKT01000001">
    <property type="protein sequence ID" value="RKR87528.1"/>
    <property type="molecule type" value="Genomic_DNA"/>
</dbReference>
<gene>
    <name evidence="1" type="ORF">BDK92_1807</name>
</gene>
<dbReference type="OrthoDB" id="3389749at2"/>
<evidence type="ECO:0000313" key="1">
    <source>
        <dbReference type="EMBL" id="RKR87528.1"/>
    </source>
</evidence>
<name>A0A495JG40_9ACTN</name>
<dbReference type="AlphaFoldDB" id="A0A495JG40"/>